<sequence>MSSDTESVSNPFEGTHTSNDEDYVPIENKHNHKIQSLTNFTASDDSLALMEKIKNLKQSLIHQMFLKCLIIRHKKEKSDFYVQHQGTETYEKINEFKGEPYLTIAGVYKPGKHIGTNCNCKLKCFEEIGHENCTKIFRDFCAMGTKDLQNAYLYGNIDN</sequence>
<feature type="compositionally biased region" description="Polar residues" evidence="1">
    <location>
        <begin position="1"/>
        <end position="17"/>
    </location>
</feature>
<protein>
    <submittedName>
        <fullName evidence="2">Uncharacterized protein</fullName>
    </submittedName>
</protein>
<evidence type="ECO:0000256" key="1">
    <source>
        <dbReference type="SAM" id="MobiDB-lite"/>
    </source>
</evidence>
<evidence type="ECO:0000313" key="3">
    <source>
        <dbReference type="Proteomes" id="UP001153709"/>
    </source>
</evidence>
<accession>A0A9P0E0D9</accession>
<evidence type="ECO:0000313" key="2">
    <source>
        <dbReference type="EMBL" id="CAH1230739.1"/>
    </source>
</evidence>
<dbReference type="Proteomes" id="UP001153709">
    <property type="component" value="Unassembled WGS sequence"/>
</dbReference>
<gene>
    <name evidence="2" type="ORF">DIABBA_LOCUS134</name>
</gene>
<name>A0A9P0E0D9_DIABA</name>
<dbReference type="EMBL" id="CAKJVB030000173">
    <property type="protein sequence ID" value="CAH1230739.1"/>
    <property type="molecule type" value="Genomic_DNA"/>
</dbReference>
<comment type="caution">
    <text evidence="2">The sequence shown here is derived from an EMBL/GenBank/DDBJ whole genome shotgun (WGS) entry which is preliminary data.</text>
</comment>
<dbReference type="OrthoDB" id="6349457at2759"/>
<proteinExistence type="predicted"/>
<keyword evidence="3" id="KW-1185">Reference proteome</keyword>
<feature type="region of interest" description="Disordered" evidence="1">
    <location>
        <begin position="1"/>
        <end position="23"/>
    </location>
</feature>
<dbReference type="AlphaFoldDB" id="A0A9P0E0D9"/>
<organism evidence="2 3">
    <name type="scientific">Diabrotica balteata</name>
    <name type="common">Banded cucumber beetle</name>
    <dbReference type="NCBI Taxonomy" id="107213"/>
    <lineage>
        <taxon>Eukaryota</taxon>
        <taxon>Metazoa</taxon>
        <taxon>Ecdysozoa</taxon>
        <taxon>Arthropoda</taxon>
        <taxon>Hexapoda</taxon>
        <taxon>Insecta</taxon>
        <taxon>Pterygota</taxon>
        <taxon>Neoptera</taxon>
        <taxon>Endopterygota</taxon>
        <taxon>Coleoptera</taxon>
        <taxon>Polyphaga</taxon>
        <taxon>Cucujiformia</taxon>
        <taxon>Chrysomeloidea</taxon>
        <taxon>Chrysomelidae</taxon>
        <taxon>Galerucinae</taxon>
        <taxon>Diabroticina</taxon>
        <taxon>Diabroticites</taxon>
        <taxon>Diabrotica</taxon>
    </lineage>
</organism>
<reference evidence="2" key="1">
    <citation type="submission" date="2022-01" db="EMBL/GenBank/DDBJ databases">
        <authorList>
            <person name="King R."/>
        </authorList>
    </citation>
    <scope>NUCLEOTIDE SEQUENCE</scope>
</reference>